<dbReference type="Proteomes" id="UP000295414">
    <property type="component" value="Unassembled WGS sequence"/>
</dbReference>
<dbReference type="GO" id="GO:0005507">
    <property type="term" value="F:copper ion binding"/>
    <property type="evidence" value="ECO:0007669"/>
    <property type="project" value="TreeGrafter"/>
</dbReference>
<name>A0A4R3N1P0_9GAMM</name>
<dbReference type="InterPro" id="IPR004323">
    <property type="entry name" value="Ion_tolerance_CutA"/>
</dbReference>
<protein>
    <submittedName>
        <fullName evidence="2">Periplasmic divalent cation tolerance protein</fullName>
    </submittedName>
</protein>
<dbReference type="PANTHER" id="PTHR23419:SF8">
    <property type="entry name" value="FI09726P"/>
    <property type="match status" value="1"/>
</dbReference>
<gene>
    <name evidence="2" type="ORF">EDC34_10855</name>
</gene>
<dbReference type="Pfam" id="PF03091">
    <property type="entry name" value="CutA1"/>
    <property type="match status" value="1"/>
</dbReference>
<comment type="caution">
    <text evidence="2">The sequence shown here is derived from an EMBL/GenBank/DDBJ whole genome shotgun (WGS) entry which is preliminary data.</text>
</comment>
<dbReference type="InterPro" id="IPR015867">
    <property type="entry name" value="N-reg_PII/ATP_PRibTrfase_C"/>
</dbReference>
<organism evidence="2 3">
    <name type="scientific">Thermomonas haemolytica</name>
    <dbReference type="NCBI Taxonomy" id="141949"/>
    <lineage>
        <taxon>Bacteria</taxon>
        <taxon>Pseudomonadati</taxon>
        <taxon>Pseudomonadota</taxon>
        <taxon>Gammaproteobacteria</taxon>
        <taxon>Lysobacterales</taxon>
        <taxon>Lysobacteraceae</taxon>
        <taxon>Thermomonas</taxon>
    </lineage>
</organism>
<evidence type="ECO:0000256" key="1">
    <source>
        <dbReference type="ARBA" id="ARBA00010169"/>
    </source>
</evidence>
<sequence>MSLLLCLTTCPDPDSAGRLARALVEERLAACVSVLPGVQSTYRWQGALEQASEYLLLIKTTRARYPALQARLPALHPYELPELVAVESSAALPAYLQWVAAATAPLE</sequence>
<dbReference type="OrthoDB" id="37622at2"/>
<dbReference type="InterPro" id="IPR011322">
    <property type="entry name" value="N-reg_PII-like_a/b"/>
</dbReference>
<reference evidence="2 3" key="1">
    <citation type="submission" date="2019-03" db="EMBL/GenBank/DDBJ databases">
        <title>Genomic Encyclopedia of Type Strains, Phase IV (KMG-IV): sequencing the most valuable type-strain genomes for metagenomic binning, comparative biology and taxonomic classification.</title>
        <authorList>
            <person name="Goeker M."/>
        </authorList>
    </citation>
    <scope>NUCLEOTIDE SEQUENCE [LARGE SCALE GENOMIC DNA]</scope>
    <source>
        <strain evidence="2 3">DSM 13605</strain>
    </source>
</reference>
<dbReference type="RefSeq" id="WP_114960637.1">
    <property type="nucleotide sequence ID" value="NZ_MSZW01000006.1"/>
</dbReference>
<dbReference type="PANTHER" id="PTHR23419">
    <property type="entry name" value="DIVALENT CATION TOLERANCE CUTA-RELATED"/>
    <property type="match status" value="1"/>
</dbReference>
<comment type="similarity">
    <text evidence="1">Belongs to the CutA family.</text>
</comment>
<dbReference type="SUPFAM" id="SSF54913">
    <property type="entry name" value="GlnB-like"/>
    <property type="match status" value="1"/>
</dbReference>
<proteinExistence type="inferred from homology"/>
<dbReference type="GO" id="GO:0010038">
    <property type="term" value="P:response to metal ion"/>
    <property type="evidence" value="ECO:0007669"/>
    <property type="project" value="InterPro"/>
</dbReference>
<evidence type="ECO:0000313" key="3">
    <source>
        <dbReference type="Proteomes" id="UP000295414"/>
    </source>
</evidence>
<evidence type="ECO:0000313" key="2">
    <source>
        <dbReference type="EMBL" id="TCT21836.1"/>
    </source>
</evidence>
<dbReference type="AlphaFoldDB" id="A0A4R3N1P0"/>
<dbReference type="EMBL" id="SMAP01000008">
    <property type="protein sequence ID" value="TCT21836.1"/>
    <property type="molecule type" value="Genomic_DNA"/>
</dbReference>
<dbReference type="Gene3D" id="3.30.70.120">
    <property type="match status" value="1"/>
</dbReference>
<keyword evidence="3" id="KW-1185">Reference proteome</keyword>
<accession>A0A4R3N1P0</accession>